<dbReference type="Proteomes" id="UP000187203">
    <property type="component" value="Unassembled WGS sequence"/>
</dbReference>
<name>A0A1R3IMM4_9ROSI</name>
<evidence type="ECO:0000259" key="2">
    <source>
        <dbReference type="Pfam" id="PF26130"/>
    </source>
</evidence>
<feature type="region of interest" description="Disordered" evidence="1">
    <location>
        <begin position="100"/>
        <end position="290"/>
    </location>
</feature>
<dbReference type="Pfam" id="PF26130">
    <property type="entry name" value="PB1-like"/>
    <property type="match status" value="1"/>
</dbReference>
<dbReference type="EMBL" id="AWUE01017935">
    <property type="protein sequence ID" value="OMO83811.1"/>
    <property type="molecule type" value="Genomic_DNA"/>
</dbReference>
<sequence>MDPKLSARYTEEDDGSSFYIVVYGLGKLVRDPKLRYEGGQRIRGAENPDTINLSELKKLVKEHFGVNKVHKLYYFDPVEAPESQDEDAEHVDPLEEILRGRATEDAANSDGEVDEDEKGYQSLVYLSDDHHSLVGSDEDPEHDDAQWRKSSRETYARAYQYSLNPINGPNGWKKTGREELLPPLQPKAKRGRPKKNRRKAPDELTSKNGKMSKTGLPQKCGTCREEGHNKSTCPNKDRVPAVQATVPKKRGRPPKDKDKTNNDNGEAAVPKRRGRPPKDKGIFGNQVRIE</sequence>
<dbReference type="SMART" id="SM00384">
    <property type="entry name" value="AT_hook"/>
    <property type="match status" value="3"/>
</dbReference>
<dbReference type="OrthoDB" id="998442at2759"/>
<feature type="compositionally biased region" description="Basic and acidic residues" evidence="1">
    <location>
        <begin position="222"/>
        <end position="239"/>
    </location>
</feature>
<comment type="caution">
    <text evidence="3">The sequence shown here is derived from an EMBL/GenBank/DDBJ whole genome shotgun (WGS) entry which is preliminary data.</text>
</comment>
<reference evidence="4" key="1">
    <citation type="submission" date="2013-09" db="EMBL/GenBank/DDBJ databases">
        <title>Corchorus olitorius genome sequencing.</title>
        <authorList>
            <person name="Alam M."/>
            <person name="Haque M.S."/>
            <person name="Islam M.S."/>
            <person name="Emdad E.M."/>
            <person name="Islam M.M."/>
            <person name="Ahmed B."/>
            <person name="Halim A."/>
            <person name="Hossen Q.M.M."/>
            <person name="Hossain M.Z."/>
            <person name="Ahmed R."/>
            <person name="Khan M.M."/>
            <person name="Islam R."/>
            <person name="Rashid M.M."/>
            <person name="Khan S.A."/>
            <person name="Rahman M.S."/>
            <person name="Alam M."/>
            <person name="Yahiya A.S."/>
            <person name="Khan M.S."/>
            <person name="Azam M.S."/>
            <person name="Haque T."/>
            <person name="Lashkar M.Z.H."/>
            <person name="Akhand A.I."/>
            <person name="Morshed G."/>
            <person name="Roy S."/>
            <person name="Uddin K.S."/>
            <person name="Rabeya T."/>
            <person name="Hossain A.S."/>
            <person name="Chowdhury A."/>
            <person name="Snigdha A.R."/>
            <person name="Mortoza M.S."/>
            <person name="Matin S.A."/>
            <person name="Hoque S.M.E."/>
            <person name="Islam M.K."/>
            <person name="Roy D.K."/>
            <person name="Haider R."/>
            <person name="Moosa M.M."/>
            <person name="Elias S.M."/>
            <person name="Hasan A.M."/>
            <person name="Jahan S."/>
            <person name="Shafiuddin M."/>
            <person name="Mahmood N."/>
            <person name="Shommy N.S."/>
        </authorList>
    </citation>
    <scope>NUCLEOTIDE SEQUENCE [LARGE SCALE GENOMIC DNA]</scope>
    <source>
        <strain evidence="4">cv. O-4</strain>
    </source>
</reference>
<evidence type="ECO:0000256" key="1">
    <source>
        <dbReference type="SAM" id="MobiDB-lite"/>
    </source>
</evidence>
<evidence type="ECO:0000313" key="4">
    <source>
        <dbReference type="Proteomes" id="UP000187203"/>
    </source>
</evidence>
<gene>
    <name evidence="3" type="ORF">COLO4_22356</name>
</gene>
<feature type="compositionally biased region" description="Basic residues" evidence="1">
    <location>
        <begin position="187"/>
        <end position="198"/>
    </location>
</feature>
<organism evidence="3 4">
    <name type="scientific">Corchorus olitorius</name>
    <dbReference type="NCBI Taxonomy" id="93759"/>
    <lineage>
        <taxon>Eukaryota</taxon>
        <taxon>Viridiplantae</taxon>
        <taxon>Streptophyta</taxon>
        <taxon>Embryophyta</taxon>
        <taxon>Tracheophyta</taxon>
        <taxon>Spermatophyta</taxon>
        <taxon>Magnoliopsida</taxon>
        <taxon>eudicotyledons</taxon>
        <taxon>Gunneridae</taxon>
        <taxon>Pentapetalae</taxon>
        <taxon>rosids</taxon>
        <taxon>malvids</taxon>
        <taxon>Malvales</taxon>
        <taxon>Malvaceae</taxon>
        <taxon>Grewioideae</taxon>
        <taxon>Apeibeae</taxon>
        <taxon>Corchorus</taxon>
    </lineage>
</organism>
<dbReference type="InterPro" id="IPR058594">
    <property type="entry name" value="PB1-like_dom_pln"/>
</dbReference>
<accession>A0A1R3IMM4</accession>
<keyword evidence="4" id="KW-1185">Reference proteome</keyword>
<dbReference type="GO" id="GO:0003677">
    <property type="term" value="F:DNA binding"/>
    <property type="evidence" value="ECO:0007669"/>
    <property type="project" value="InterPro"/>
</dbReference>
<evidence type="ECO:0000313" key="3">
    <source>
        <dbReference type="EMBL" id="OMO83811.1"/>
    </source>
</evidence>
<protein>
    <recommendedName>
        <fullName evidence="2">PB1-like domain-containing protein</fullName>
    </recommendedName>
</protein>
<dbReference type="InterPro" id="IPR017956">
    <property type="entry name" value="AT_hook_DNA-bd_motif"/>
</dbReference>
<feature type="compositionally biased region" description="Basic and acidic residues" evidence="1">
    <location>
        <begin position="143"/>
        <end position="155"/>
    </location>
</feature>
<dbReference type="PRINTS" id="PR00929">
    <property type="entry name" value="ATHOOK"/>
</dbReference>
<feature type="domain" description="PB1-like" evidence="2">
    <location>
        <begin position="19"/>
        <end position="77"/>
    </location>
</feature>
<proteinExistence type="predicted"/>
<dbReference type="AlphaFoldDB" id="A0A1R3IMM4"/>